<keyword evidence="1" id="KW-0472">Membrane</keyword>
<name>A0A914YRZ1_9BILA</name>
<keyword evidence="1" id="KW-0812">Transmembrane</keyword>
<keyword evidence="2" id="KW-1185">Reference proteome</keyword>
<keyword evidence="1" id="KW-1133">Transmembrane helix</keyword>
<sequence length="152" mass="18230">MWRTVQNERENETICFFLPIQKENYFSCDITTTDIKYIFDASQYSFTAKAYLTEARDEVGYKCFPWKDIGNKYNFILLTNFENVEEIENEFRNMMEKSESNCELPAIWMLYSLLIFAVVATIIATIFHWWRKGRDRKLLYKLKFIMAMTGNL</sequence>
<dbReference type="WBParaSite" id="PSU_v2.g2016.t1">
    <property type="protein sequence ID" value="PSU_v2.g2016.t1"/>
    <property type="gene ID" value="PSU_v2.g2016"/>
</dbReference>
<feature type="transmembrane region" description="Helical" evidence="1">
    <location>
        <begin position="108"/>
        <end position="130"/>
    </location>
</feature>
<evidence type="ECO:0000313" key="2">
    <source>
        <dbReference type="Proteomes" id="UP000887577"/>
    </source>
</evidence>
<proteinExistence type="predicted"/>
<evidence type="ECO:0000256" key="1">
    <source>
        <dbReference type="SAM" id="Phobius"/>
    </source>
</evidence>
<protein>
    <submittedName>
        <fullName evidence="3">Uncharacterized protein</fullName>
    </submittedName>
</protein>
<evidence type="ECO:0000313" key="3">
    <source>
        <dbReference type="WBParaSite" id="PSU_v2.g2016.t1"/>
    </source>
</evidence>
<dbReference type="Proteomes" id="UP000887577">
    <property type="component" value="Unplaced"/>
</dbReference>
<dbReference type="AlphaFoldDB" id="A0A914YRZ1"/>
<organism evidence="2 3">
    <name type="scientific">Panagrolaimus superbus</name>
    <dbReference type="NCBI Taxonomy" id="310955"/>
    <lineage>
        <taxon>Eukaryota</taxon>
        <taxon>Metazoa</taxon>
        <taxon>Ecdysozoa</taxon>
        <taxon>Nematoda</taxon>
        <taxon>Chromadorea</taxon>
        <taxon>Rhabditida</taxon>
        <taxon>Tylenchina</taxon>
        <taxon>Panagrolaimomorpha</taxon>
        <taxon>Panagrolaimoidea</taxon>
        <taxon>Panagrolaimidae</taxon>
        <taxon>Panagrolaimus</taxon>
    </lineage>
</organism>
<reference evidence="3" key="1">
    <citation type="submission" date="2022-11" db="UniProtKB">
        <authorList>
            <consortium name="WormBaseParasite"/>
        </authorList>
    </citation>
    <scope>IDENTIFICATION</scope>
</reference>
<accession>A0A914YRZ1</accession>